<sequence>MLGIPRWQRYDAIVEMFTVLSGGSYILDEFIAVKTKANTNIQKQQQQPQSATARLRPTFGCRCRCRHRHSHRLASTYCRCKQYCNVICAVGTPYSREDSKLDDAVVGANLIFNFVSVTFLFLF</sequence>
<reference evidence="2" key="2">
    <citation type="submission" date="2020-05" db="UniProtKB">
        <authorList>
            <consortium name="EnsemblMetazoa"/>
        </authorList>
    </citation>
    <scope>IDENTIFICATION</scope>
    <source>
        <strain evidence="2">IAEA</strain>
    </source>
</reference>
<name>A0A1B0BGW7_9MUSC</name>
<evidence type="ECO:0000313" key="2">
    <source>
        <dbReference type="EnsemblMetazoa" id="GPPI029665-PA"/>
    </source>
</evidence>
<dbReference type="EnsemblMetazoa" id="GPPI029665-RA">
    <property type="protein sequence ID" value="GPPI029665-PA"/>
    <property type="gene ID" value="GPPI029665"/>
</dbReference>
<keyword evidence="1" id="KW-0812">Transmembrane</keyword>
<organism evidence="2 3">
    <name type="scientific">Glossina palpalis gambiensis</name>
    <dbReference type="NCBI Taxonomy" id="67801"/>
    <lineage>
        <taxon>Eukaryota</taxon>
        <taxon>Metazoa</taxon>
        <taxon>Ecdysozoa</taxon>
        <taxon>Arthropoda</taxon>
        <taxon>Hexapoda</taxon>
        <taxon>Insecta</taxon>
        <taxon>Pterygota</taxon>
        <taxon>Neoptera</taxon>
        <taxon>Endopterygota</taxon>
        <taxon>Diptera</taxon>
        <taxon>Brachycera</taxon>
        <taxon>Muscomorpha</taxon>
        <taxon>Hippoboscoidea</taxon>
        <taxon>Glossinidae</taxon>
        <taxon>Glossina</taxon>
    </lineage>
</organism>
<dbReference type="AlphaFoldDB" id="A0A1B0BGW7"/>
<dbReference type="EMBL" id="JXJN01014036">
    <property type="status" value="NOT_ANNOTATED_CDS"/>
    <property type="molecule type" value="Genomic_DNA"/>
</dbReference>
<protein>
    <submittedName>
        <fullName evidence="2">Uncharacterized protein</fullName>
    </submittedName>
</protein>
<dbReference type="VEuPathDB" id="VectorBase:GPPI029665"/>
<keyword evidence="3" id="KW-1185">Reference proteome</keyword>
<accession>A0A1B0BGW7</accession>
<keyword evidence="1" id="KW-0472">Membrane</keyword>
<proteinExistence type="predicted"/>
<evidence type="ECO:0000313" key="3">
    <source>
        <dbReference type="Proteomes" id="UP000092460"/>
    </source>
</evidence>
<keyword evidence="1" id="KW-1133">Transmembrane helix</keyword>
<feature type="transmembrane region" description="Helical" evidence="1">
    <location>
        <begin position="104"/>
        <end position="122"/>
    </location>
</feature>
<reference evidence="3" key="1">
    <citation type="submission" date="2015-01" db="EMBL/GenBank/DDBJ databases">
        <authorList>
            <person name="Aksoy S."/>
            <person name="Warren W."/>
            <person name="Wilson R.K."/>
        </authorList>
    </citation>
    <scope>NUCLEOTIDE SEQUENCE [LARGE SCALE GENOMIC DNA]</scope>
    <source>
        <strain evidence="3">IAEA</strain>
    </source>
</reference>
<dbReference type="Proteomes" id="UP000092460">
    <property type="component" value="Unassembled WGS sequence"/>
</dbReference>
<evidence type="ECO:0000256" key="1">
    <source>
        <dbReference type="SAM" id="Phobius"/>
    </source>
</evidence>